<evidence type="ECO:0000259" key="17">
    <source>
        <dbReference type="SMART" id="SM00747"/>
    </source>
</evidence>
<dbReference type="GeneID" id="41967266"/>
<feature type="compositionally biased region" description="Basic and acidic residues" evidence="14">
    <location>
        <begin position="495"/>
        <end position="504"/>
    </location>
</feature>
<feature type="chain" id="PRO_5028355078" description="CFEM domain-containing protein" evidence="16">
    <location>
        <begin position="25"/>
        <end position="568"/>
    </location>
</feature>
<evidence type="ECO:0000256" key="15">
    <source>
        <dbReference type="SAM" id="Phobius"/>
    </source>
</evidence>
<dbReference type="InterPro" id="IPR052337">
    <property type="entry name" value="SAT4-like"/>
</dbReference>
<dbReference type="SMART" id="SM00747">
    <property type="entry name" value="CFEM"/>
    <property type="match status" value="1"/>
</dbReference>
<keyword evidence="12" id="KW-0449">Lipoprotein</keyword>
<evidence type="ECO:0000256" key="7">
    <source>
        <dbReference type="ARBA" id="ARBA00022692"/>
    </source>
</evidence>
<feature type="transmembrane region" description="Helical" evidence="15">
    <location>
        <begin position="139"/>
        <end position="159"/>
    </location>
</feature>
<comment type="similarity">
    <text evidence="13">Belongs to the SAT4 family.</text>
</comment>
<feature type="signal peptide" evidence="16">
    <location>
        <begin position="1"/>
        <end position="24"/>
    </location>
</feature>
<gene>
    <name evidence="19" type="ORF">PgNI_12413</name>
</gene>
<evidence type="ECO:0000256" key="4">
    <source>
        <dbReference type="ARBA" id="ARBA00010031"/>
    </source>
</evidence>
<feature type="transmembrane region" description="Helical" evidence="15">
    <location>
        <begin position="188"/>
        <end position="209"/>
    </location>
</feature>
<protein>
    <recommendedName>
        <fullName evidence="17">CFEM domain-containing protein</fullName>
    </recommendedName>
</protein>
<evidence type="ECO:0000256" key="1">
    <source>
        <dbReference type="ARBA" id="ARBA00004141"/>
    </source>
</evidence>
<evidence type="ECO:0000256" key="11">
    <source>
        <dbReference type="ARBA" id="ARBA00023157"/>
    </source>
</evidence>
<organism evidence="18 19">
    <name type="scientific">Pyricularia grisea</name>
    <name type="common">Crabgrass-specific blast fungus</name>
    <name type="synonym">Magnaporthe grisea</name>
    <dbReference type="NCBI Taxonomy" id="148305"/>
    <lineage>
        <taxon>Eukaryota</taxon>
        <taxon>Fungi</taxon>
        <taxon>Dikarya</taxon>
        <taxon>Ascomycota</taxon>
        <taxon>Pezizomycotina</taxon>
        <taxon>Sordariomycetes</taxon>
        <taxon>Sordariomycetidae</taxon>
        <taxon>Magnaporthales</taxon>
        <taxon>Pyriculariaceae</taxon>
        <taxon>Pyricularia</taxon>
    </lineage>
</organism>
<evidence type="ECO:0000256" key="12">
    <source>
        <dbReference type="ARBA" id="ARBA00023288"/>
    </source>
</evidence>
<dbReference type="Pfam" id="PF20684">
    <property type="entry name" value="Fung_rhodopsin"/>
    <property type="match status" value="1"/>
</dbReference>
<evidence type="ECO:0000256" key="14">
    <source>
        <dbReference type="SAM" id="MobiDB-lite"/>
    </source>
</evidence>
<evidence type="ECO:0000256" key="16">
    <source>
        <dbReference type="SAM" id="SignalP"/>
    </source>
</evidence>
<dbReference type="Pfam" id="PF05730">
    <property type="entry name" value="CFEM"/>
    <property type="match status" value="1"/>
</dbReference>
<comment type="similarity">
    <text evidence="4">Belongs to the RBT5 family.</text>
</comment>
<feature type="domain" description="CFEM" evidence="17">
    <location>
        <begin position="33"/>
        <end position="96"/>
    </location>
</feature>
<evidence type="ECO:0000313" key="18">
    <source>
        <dbReference type="Proteomes" id="UP000515153"/>
    </source>
</evidence>
<keyword evidence="10 15" id="KW-0472">Membrane</keyword>
<evidence type="ECO:0000256" key="3">
    <source>
        <dbReference type="ARBA" id="ARBA00004613"/>
    </source>
</evidence>
<sequence length="568" mass="63417">MASPRFFFAIILSLVLFNVGLVTAKTQDHTSLTFANITSCAASCLRNSTTRFCSIDDTLCLCTSPGFIADWNSCTHSNCSPKDVLTSRRVQAAVCHFDHPDQSGEETAVAVFLFIIVGLSVALRLASRRVAREFFIDDVLIYLATITSVALLVPHLIAIQNGFGKHYYDLPDGALTRIVEPIYILENFYIVTLTFVRIAILCLYLRLFYRFGWFRALIIGTILIIVVANGTVLVLTILSCRPIERIWDTPGPRDATCMDVHSLSTAVATLSISEDFLLLLLPLMPMLVDRLNKPSMPGFLIPLRSRVYVVGMFAVGTFAATSSAYRLDSLLRIGTSSDPSWDYVPVAHWSLLEFTAGIVVACLPAIRTLAHIVLKRRGITWLEDDDEETRGTVYYIRDGAEVKESSHGTTMNDPEAVESHRISKQYKRGSWVASSKSLALSRPAAVYCHPAFDGWEESESPSRADEVETTTSTTITQHSPQRHSKVRSVVSHQMPRREMKSNKKDMGAPVITVAELEVEPVPDAKKKWNLRGMFKSSRPHRRREDQADESGDDIADDVPKDWRHSNWG</sequence>
<dbReference type="PANTHER" id="PTHR33048">
    <property type="entry name" value="PTH11-LIKE INTEGRAL MEMBRANE PROTEIN (AFU_ORTHOLOGUE AFUA_5G11245)"/>
    <property type="match status" value="1"/>
</dbReference>
<keyword evidence="6" id="KW-0336">GPI-anchor</keyword>
<reference evidence="19" key="2">
    <citation type="submission" date="2019-10" db="EMBL/GenBank/DDBJ databases">
        <authorList>
            <consortium name="NCBI Genome Project"/>
        </authorList>
    </citation>
    <scope>NUCLEOTIDE SEQUENCE</scope>
    <source>
        <strain evidence="19">NI907</strain>
    </source>
</reference>
<feature type="transmembrane region" description="Helical" evidence="15">
    <location>
        <begin position="107"/>
        <end position="127"/>
    </location>
</feature>
<feature type="region of interest" description="Disordered" evidence="14">
    <location>
        <begin position="524"/>
        <end position="568"/>
    </location>
</feature>
<dbReference type="InterPro" id="IPR049326">
    <property type="entry name" value="Rhodopsin_dom_fungi"/>
</dbReference>
<dbReference type="PANTHER" id="PTHR33048:SF123">
    <property type="entry name" value="INTEGRAL MEMBRANE PROTEIN"/>
    <property type="match status" value="1"/>
</dbReference>
<keyword evidence="9 15" id="KW-1133">Transmembrane helix</keyword>
<keyword evidence="18" id="KW-1185">Reference proteome</keyword>
<feature type="compositionally biased region" description="Acidic residues" evidence="14">
    <location>
        <begin position="546"/>
        <end position="556"/>
    </location>
</feature>
<dbReference type="AlphaFoldDB" id="A0A6P8AMG9"/>
<comment type="subcellular location">
    <subcellularLocation>
        <location evidence="2">Membrane</location>
        <topology evidence="2">Lipid-anchor</topology>
        <topology evidence="2">GPI-anchor</topology>
    </subcellularLocation>
    <subcellularLocation>
        <location evidence="1">Membrane</location>
        <topology evidence="1">Multi-pass membrane protein</topology>
    </subcellularLocation>
    <subcellularLocation>
        <location evidence="3">Secreted</location>
    </subcellularLocation>
</comment>
<dbReference type="InterPro" id="IPR008427">
    <property type="entry name" value="Extracellular_membr_CFEM_dom"/>
</dbReference>
<keyword evidence="8 16" id="KW-0732">Signal</keyword>
<evidence type="ECO:0000256" key="8">
    <source>
        <dbReference type="ARBA" id="ARBA00022729"/>
    </source>
</evidence>
<accession>A0A6P8AMG9</accession>
<reference evidence="19" key="1">
    <citation type="journal article" date="2019" name="Mol. Biol. Evol.">
        <title>Blast fungal genomes show frequent chromosomal changes, gene gains and losses, and effector gene turnover.</title>
        <authorList>
            <person name="Gomez Luciano L.B."/>
            <person name="Jason Tsai I."/>
            <person name="Chuma I."/>
            <person name="Tosa Y."/>
            <person name="Chen Y.H."/>
            <person name="Li J.Y."/>
            <person name="Li M.Y."/>
            <person name="Jade Lu M.Y."/>
            <person name="Nakayashiki H."/>
            <person name="Li W.H."/>
        </authorList>
    </citation>
    <scope>NUCLEOTIDE SEQUENCE</scope>
    <source>
        <strain evidence="19">NI907</strain>
    </source>
</reference>
<evidence type="ECO:0000256" key="9">
    <source>
        <dbReference type="ARBA" id="ARBA00022989"/>
    </source>
</evidence>
<dbReference type="RefSeq" id="XP_030976107.1">
    <property type="nucleotide sequence ID" value="XM_031132363.1"/>
</dbReference>
<evidence type="ECO:0000256" key="5">
    <source>
        <dbReference type="ARBA" id="ARBA00022525"/>
    </source>
</evidence>
<dbReference type="GO" id="GO:0005576">
    <property type="term" value="C:extracellular region"/>
    <property type="evidence" value="ECO:0007669"/>
    <property type="project" value="UniProtKB-SubCell"/>
</dbReference>
<proteinExistence type="inferred from homology"/>
<keyword evidence="11" id="KW-1015">Disulfide bond</keyword>
<keyword evidence="7 15" id="KW-0812">Transmembrane</keyword>
<dbReference type="GO" id="GO:0098552">
    <property type="term" value="C:side of membrane"/>
    <property type="evidence" value="ECO:0007669"/>
    <property type="project" value="UniProtKB-KW"/>
</dbReference>
<dbReference type="Proteomes" id="UP000515153">
    <property type="component" value="Unplaced"/>
</dbReference>
<keyword evidence="5" id="KW-0964">Secreted</keyword>
<keyword evidence="6" id="KW-0325">Glycoprotein</keyword>
<name>A0A6P8AMG9_PYRGI</name>
<feature type="compositionally biased region" description="Basic and acidic residues" evidence="14">
    <location>
        <begin position="557"/>
        <end position="568"/>
    </location>
</feature>
<feature type="transmembrane region" description="Helical" evidence="15">
    <location>
        <begin position="216"/>
        <end position="238"/>
    </location>
</feature>
<evidence type="ECO:0000256" key="2">
    <source>
        <dbReference type="ARBA" id="ARBA00004589"/>
    </source>
</evidence>
<evidence type="ECO:0000256" key="10">
    <source>
        <dbReference type="ARBA" id="ARBA00023136"/>
    </source>
</evidence>
<reference evidence="19" key="3">
    <citation type="submission" date="2025-08" db="UniProtKB">
        <authorList>
            <consortium name="RefSeq"/>
        </authorList>
    </citation>
    <scope>IDENTIFICATION</scope>
    <source>
        <strain evidence="19">NI907</strain>
    </source>
</reference>
<evidence type="ECO:0000313" key="19">
    <source>
        <dbReference type="RefSeq" id="XP_030976107.1"/>
    </source>
</evidence>
<feature type="region of interest" description="Disordered" evidence="14">
    <location>
        <begin position="455"/>
        <end position="504"/>
    </location>
</feature>
<evidence type="ECO:0000256" key="6">
    <source>
        <dbReference type="ARBA" id="ARBA00022622"/>
    </source>
</evidence>
<evidence type="ECO:0000256" key="13">
    <source>
        <dbReference type="ARBA" id="ARBA00038359"/>
    </source>
</evidence>
<dbReference type="KEGG" id="pgri:PgNI_12413"/>